<keyword evidence="4" id="KW-1185">Reference proteome</keyword>
<reference evidence="3" key="1">
    <citation type="submission" date="2020-06" db="EMBL/GenBank/DDBJ databases">
        <authorList>
            <consortium name="Plant Systems Biology data submission"/>
        </authorList>
    </citation>
    <scope>NUCLEOTIDE SEQUENCE</scope>
    <source>
        <strain evidence="3">D6</strain>
    </source>
</reference>
<keyword evidence="3" id="KW-0547">Nucleotide-binding</keyword>
<feature type="compositionally biased region" description="Basic residues" evidence="1">
    <location>
        <begin position="256"/>
        <end position="268"/>
    </location>
</feature>
<feature type="compositionally biased region" description="Basic and acidic residues" evidence="1">
    <location>
        <begin position="20"/>
        <end position="34"/>
    </location>
</feature>
<dbReference type="InterPro" id="IPR005114">
    <property type="entry name" value="Helicase_assoc"/>
</dbReference>
<dbReference type="Pfam" id="PF03457">
    <property type="entry name" value="HA"/>
    <property type="match status" value="1"/>
</dbReference>
<name>A0A9N8HJV6_9STRA</name>
<feature type="domain" description="Helicase-associated" evidence="2">
    <location>
        <begin position="409"/>
        <end position="479"/>
    </location>
</feature>
<feature type="compositionally biased region" description="Basic and acidic residues" evidence="1">
    <location>
        <begin position="158"/>
        <end position="167"/>
    </location>
</feature>
<gene>
    <name evidence="3" type="ORF">SEMRO_575_G169340.1</name>
</gene>
<keyword evidence="3" id="KW-0378">Hydrolase</keyword>
<dbReference type="PANTHER" id="PTHR33418:SF1">
    <property type="entry name" value="HELICASE-ASSOCIATED DOMAIN-CONTAINING PROTEIN"/>
    <property type="match status" value="1"/>
</dbReference>
<evidence type="ECO:0000259" key="2">
    <source>
        <dbReference type="Pfam" id="PF03457"/>
    </source>
</evidence>
<dbReference type="PANTHER" id="PTHR33418">
    <property type="entry name" value="HELICASE-ASSOCIATED"/>
    <property type="match status" value="1"/>
</dbReference>
<protein>
    <submittedName>
        <fullName evidence="3">Helicase</fullName>
    </submittedName>
</protein>
<evidence type="ECO:0000256" key="1">
    <source>
        <dbReference type="SAM" id="MobiDB-lite"/>
    </source>
</evidence>
<keyword evidence="3" id="KW-0347">Helicase</keyword>
<comment type="caution">
    <text evidence="3">The sequence shown here is derived from an EMBL/GenBank/DDBJ whole genome shotgun (WGS) entry which is preliminary data.</text>
</comment>
<feature type="region of interest" description="Disordered" evidence="1">
    <location>
        <begin position="1"/>
        <end position="183"/>
    </location>
</feature>
<dbReference type="AlphaFoldDB" id="A0A9N8HJV6"/>
<dbReference type="GO" id="GO:0004386">
    <property type="term" value="F:helicase activity"/>
    <property type="evidence" value="ECO:0007669"/>
    <property type="project" value="UniProtKB-KW"/>
</dbReference>
<accession>A0A9N8HJV6</accession>
<feature type="compositionally biased region" description="Basic residues" evidence="1">
    <location>
        <begin position="861"/>
        <end position="873"/>
    </location>
</feature>
<keyword evidence="3" id="KW-0067">ATP-binding</keyword>
<dbReference type="Proteomes" id="UP001153069">
    <property type="component" value="Unassembled WGS sequence"/>
</dbReference>
<evidence type="ECO:0000313" key="4">
    <source>
        <dbReference type="Proteomes" id="UP001153069"/>
    </source>
</evidence>
<feature type="region of interest" description="Disordered" evidence="1">
    <location>
        <begin position="819"/>
        <end position="893"/>
    </location>
</feature>
<feature type="region of interest" description="Disordered" evidence="1">
    <location>
        <begin position="250"/>
        <end position="365"/>
    </location>
</feature>
<feature type="compositionally biased region" description="Polar residues" evidence="1">
    <location>
        <begin position="301"/>
        <end position="310"/>
    </location>
</feature>
<dbReference type="EMBL" id="CAICTM010000574">
    <property type="protein sequence ID" value="CAB9513163.1"/>
    <property type="molecule type" value="Genomic_DNA"/>
</dbReference>
<sequence>MSSGHYPFHHHPLGGGGGGEDPHHAPPHPRDSRHPYALYPPPQQQPQQRLENIFQHPTRAHHIQQQQPVAQLHNEHPRGKRLQPRPLYPTGLEAEPAAVQALQGLHQQQPPHHDSIAVAAVDPPGANDDDHNDDDDHEAEEDDTKQAAAAPKKKRKKDWRDYPRYDFNKSQGRKRLKASEEALQESKDALAAAKQTYDQALAAQKERQENYQKVSQEVIDELLVTEAPRPWTKMYLRIRAFYEKHGHVNMSTRASTAKRKKAKAKKKQLLQQQQDQPILVTVPNKNKGDTQEPPGTEDTPQESPEGQNQEESVEDTSDKDKDKTNEETNKGSTDANSDDNNHKDKGSHDQTATNENAVAGDEDDADAEEIGALGRWSALQRTHRNKGNLEDWKIKALDRLGFAWDARAVTWNQNYQELKEFHKRHGHVRVLPNLNSSLNRWLRFQRDNYRDFKANGFVERDDDMGMNKKRCELLEALGMDWKSHDERWIVLFHKLQQLAASQGHLRTIPAAKWQLVRFAERQRQAYKAFTEGEGSNAKSAAGEGELTPERVLLLESIQFPWTTEEDDGDEKKGNTANRLLLAGTPITTTAIEAAKLKQQQRQFKQHPHQKQPIDDGWMLNYHKVKAFFCKHHHFNYADEAASKTFLDHEIKKMQQWDKQQRRKYKQYMKETKAPKNDDAPLTKERVELLGVLGFFQPNEEREAAYQVAILRRFHAMHGHANVMNDYPDNTLWQKLADWAQKQRVEYRKYMGKPTQSESDGDTGSDAPATAAKCNHLKEAAVTTANGGSASSRNIPHESVEPCSLTWDRVYEMTQLGFNWDLPPPPKKSASKEHGAAATAVPKSKRGADSLTGEPTEENPPVKRKRGRPRKHPLKPTTQRETPPQATAEAKEST</sequence>
<feature type="compositionally biased region" description="Basic and acidic residues" evidence="1">
    <location>
        <begin position="339"/>
        <end position="348"/>
    </location>
</feature>
<proteinExistence type="predicted"/>
<evidence type="ECO:0000313" key="3">
    <source>
        <dbReference type="EMBL" id="CAB9513163.1"/>
    </source>
</evidence>
<feature type="compositionally biased region" description="Basic and acidic residues" evidence="1">
    <location>
        <begin position="316"/>
        <end position="329"/>
    </location>
</feature>
<organism evidence="3 4">
    <name type="scientific">Seminavis robusta</name>
    <dbReference type="NCBI Taxonomy" id="568900"/>
    <lineage>
        <taxon>Eukaryota</taxon>
        <taxon>Sar</taxon>
        <taxon>Stramenopiles</taxon>
        <taxon>Ochrophyta</taxon>
        <taxon>Bacillariophyta</taxon>
        <taxon>Bacillariophyceae</taxon>
        <taxon>Bacillariophycidae</taxon>
        <taxon>Naviculales</taxon>
        <taxon>Naviculaceae</taxon>
        <taxon>Seminavis</taxon>
    </lineage>
</organism>
<dbReference type="Gene3D" id="6.10.140.530">
    <property type="match status" value="1"/>
</dbReference>
<feature type="compositionally biased region" description="Acidic residues" evidence="1">
    <location>
        <begin position="130"/>
        <end position="143"/>
    </location>
</feature>